<dbReference type="GO" id="GO:0005634">
    <property type="term" value="C:nucleus"/>
    <property type="evidence" value="ECO:0007669"/>
    <property type="project" value="UniProtKB-SubCell"/>
</dbReference>
<keyword evidence="4" id="KW-0862">Zinc</keyword>
<keyword evidence="3 6" id="KW-0863">Zinc-finger</keyword>
<gene>
    <name evidence="9" type="ORF">SAY87_011011</name>
</gene>
<comment type="caution">
    <text evidence="9">The sequence shown here is derived from an EMBL/GenBank/DDBJ whole genome shotgun (WGS) entry which is preliminary data.</text>
</comment>
<keyword evidence="2" id="KW-0479">Metal-binding</keyword>
<dbReference type="Gene3D" id="3.30.160.60">
    <property type="entry name" value="Classic Zinc Finger"/>
    <property type="match status" value="1"/>
</dbReference>
<dbReference type="Pfam" id="PF13912">
    <property type="entry name" value="zf-C2H2_6"/>
    <property type="match status" value="1"/>
</dbReference>
<dbReference type="Proteomes" id="UP001345219">
    <property type="component" value="Chromosome 9"/>
</dbReference>
<name>A0AAN7JI10_9MYRT</name>
<dbReference type="InterPro" id="IPR044246">
    <property type="entry name" value="ZFP3-like"/>
</dbReference>
<evidence type="ECO:0000256" key="2">
    <source>
        <dbReference type="ARBA" id="ARBA00022723"/>
    </source>
</evidence>
<evidence type="ECO:0000256" key="1">
    <source>
        <dbReference type="ARBA" id="ARBA00004123"/>
    </source>
</evidence>
<reference evidence="9 10" key="1">
    <citation type="journal article" date="2023" name="Hortic Res">
        <title>Pangenome of water caltrop reveals structural variations and asymmetric subgenome divergence after allopolyploidization.</title>
        <authorList>
            <person name="Zhang X."/>
            <person name="Chen Y."/>
            <person name="Wang L."/>
            <person name="Yuan Y."/>
            <person name="Fang M."/>
            <person name="Shi L."/>
            <person name="Lu R."/>
            <person name="Comes H.P."/>
            <person name="Ma Y."/>
            <person name="Chen Y."/>
            <person name="Huang G."/>
            <person name="Zhou Y."/>
            <person name="Zheng Z."/>
            <person name="Qiu Y."/>
        </authorList>
    </citation>
    <scope>NUCLEOTIDE SEQUENCE [LARGE SCALE GENOMIC DNA]</scope>
    <source>
        <tissue evidence="9">Roots</tissue>
    </source>
</reference>
<dbReference type="PROSITE" id="PS00028">
    <property type="entry name" value="ZINC_FINGER_C2H2_1"/>
    <property type="match status" value="1"/>
</dbReference>
<organism evidence="9 10">
    <name type="scientific">Trapa incisa</name>
    <dbReference type="NCBI Taxonomy" id="236973"/>
    <lineage>
        <taxon>Eukaryota</taxon>
        <taxon>Viridiplantae</taxon>
        <taxon>Streptophyta</taxon>
        <taxon>Embryophyta</taxon>
        <taxon>Tracheophyta</taxon>
        <taxon>Spermatophyta</taxon>
        <taxon>Magnoliopsida</taxon>
        <taxon>eudicotyledons</taxon>
        <taxon>Gunneridae</taxon>
        <taxon>Pentapetalae</taxon>
        <taxon>rosids</taxon>
        <taxon>malvids</taxon>
        <taxon>Myrtales</taxon>
        <taxon>Lythraceae</taxon>
        <taxon>Trapa</taxon>
    </lineage>
</organism>
<dbReference type="EMBL" id="JAXIOK010000022">
    <property type="protein sequence ID" value="KAK4744699.1"/>
    <property type="molecule type" value="Genomic_DNA"/>
</dbReference>
<feature type="compositionally biased region" description="Basic and acidic residues" evidence="7">
    <location>
        <begin position="41"/>
        <end position="50"/>
    </location>
</feature>
<keyword evidence="5" id="KW-0539">Nucleus</keyword>
<evidence type="ECO:0000313" key="10">
    <source>
        <dbReference type="Proteomes" id="UP001345219"/>
    </source>
</evidence>
<evidence type="ECO:0000256" key="3">
    <source>
        <dbReference type="ARBA" id="ARBA00022771"/>
    </source>
</evidence>
<dbReference type="SUPFAM" id="SSF57667">
    <property type="entry name" value="beta-beta-alpha zinc fingers"/>
    <property type="match status" value="1"/>
</dbReference>
<feature type="domain" description="C2H2-type" evidence="8">
    <location>
        <begin position="66"/>
        <end position="93"/>
    </location>
</feature>
<dbReference type="InterPro" id="IPR036236">
    <property type="entry name" value="Znf_C2H2_sf"/>
</dbReference>
<evidence type="ECO:0000256" key="7">
    <source>
        <dbReference type="SAM" id="MobiDB-lite"/>
    </source>
</evidence>
<dbReference type="GO" id="GO:0008270">
    <property type="term" value="F:zinc ion binding"/>
    <property type="evidence" value="ECO:0007669"/>
    <property type="project" value="UniProtKB-KW"/>
</dbReference>
<evidence type="ECO:0000256" key="5">
    <source>
        <dbReference type="ARBA" id="ARBA00023242"/>
    </source>
</evidence>
<dbReference type="AlphaFoldDB" id="A0AAN7JI10"/>
<dbReference type="InterPro" id="IPR013087">
    <property type="entry name" value="Znf_C2H2_type"/>
</dbReference>
<feature type="region of interest" description="Disordered" evidence="7">
    <location>
        <begin position="28"/>
        <end position="62"/>
    </location>
</feature>
<evidence type="ECO:0000256" key="4">
    <source>
        <dbReference type="ARBA" id="ARBA00022833"/>
    </source>
</evidence>
<feature type="region of interest" description="Disordered" evidence="7">
    <location>
        <begin position="1"/>
        <end position="20"/>
    </location>
</feature>
<dbReference type="GO" id="GO:0009788">
    <property type="term" value="P:negative regulation of abscisic acid-activated signaling pathway"/>
    <property type="evidence" value="ECO:0007669"/>
    <property type="project" value="InterPro"/>
</dbReference>
<protein>
    <recommendedName>
        <fullName evidence="8">C2H2-type domain-containing protein</fullName>
    </recommendedName>
</protein>
<dbReference type="PANTHER" id="PTHR47287:SF9">
    <property type="entry name" value="ZINC FINGER PROTEIN 4-LIKE"/>
    <property type="match status" value="1"/>
</dbReference>
<sequence>MEQDRSPSNDSSVSKGCKGSPSAALSLVLFDEGGGSSAARNNDESRTERPSEEEEEKQSSTRPKVFTCNFCQREFSSSQALGGHQNAHKQERALAKQRRGLELNPLMHSPAFSYLSSALADHQIPSLYGSLGRPPLGVRYESMVHKPKGSSYLYPLTLASYPLGSLRHGCGNPPQMHFNRPATAAATVQAYSGSAGLGLGLGLGLTRVPLSPSENNSFPAMVSQNGQQIVVGSVEDTADQKPELLGSNKSDSGGIDLTLRL</sequence>
<keyword evidence="10" id="KW-1185">Reference proteome</keyword>
<evidence type="ECO:0000256" key="6">
    <source>
        <dbReference type="PROSITE-ProRule" id="PRU00042"/>
    </source>
</evidence>
<accession>A0AAN7JI10</accession>
<comment type="subcellular location">
    <subcellularLocation>
        <location evidence="1">Nucleus</location>
    </subcellularLocation>
</comment>
<evidence type="ECO:0000259" key="8">
    <source>
        <dbReference type="PROSITE" id="PS50157"/>
    </source>
</evidence>
<dbReference type="PROSITE" id="PS50157">
    <property type="entry name" value="ZINC_FINGER_C2H2_2"/>
    <property type="match status" value="1"/>
</dbReference>
<proteinExistence type="predicted"/>
<dbReference type="PANTHER" id="PTHR47287">
    <property type="entry name" value="C2H2 AND C2HC ZINC FINGERS SUPERFAMILY PROTEIN"/>
    <property type="match status" value="1"/>
</dbReference>
<evidence type="ECO:0000313" key="9">
    <source>
        <dbReference type="EMBL" id="KAK4744699.1"/>
    </source>
</evidence>